<protein>
    <recommendedName>
        <fullName evidence="9">Major facilitator superfamily (MFS) profile domain-containing protein</fullName>
    </recommendedName>
</protein>
<gene>
    <name evidence="7" type="ORF">BAUCODRAFT_145786</name>
</gene>
<evidence type="ECO:0000256" key="4">
    <source>
        <dbReference type="ARBA" id="ARBA00022989"/>
    </source>
</evidence>
<feature type="transmembrane region" description="Helical" evidence="6">
    <location>
        <begin position="539"/>
        <end position="558"/>
    </location>
</feature>
<dbReference type="GeneID" id="19108627"/>
<dbReference type="HOGENOM" id="CLU_000960_25_1_1"/>
<dbReference type="InterPro" id="IPR010573">
    <property type="entry name" value="MFS_Str1/Tri12-like"/>
</dbReference>
<keyword evidence="2" id="KW-0813">Transport</keyword>
<dbReference type="PANTHER" id="PTHR23501">
    <property type="entry name" value="MAJOR FACILITATOR SUPERFAMILY"/>
    <property type="match status" value="1"/>
</dbReference>
<evidence type="ECO:0000313" key="8">
    <source>
        <dbReference type="Proteomes" id="UP000011761"/>
    </source>
</evidence>
<evidence type="ECO:0000256" key="3">
    <source>
        <dbReference type="ARBA" id="ARBA00022692"/>
    </source>
</evidence>
<evidence type="ECO:0000313" key="7">
    <source>
        <dbReference type="EMBL" id="EMC98753.1"/>
    </source>
</evidence>
<sequence>MSDLNDSAVQAHHEKGDSAELREIAGDGNLVYADVEDEPALHWKTWLAILAIFFQQFATLFALIGPPTVLIYIGRDLQNSQRQNWIPNIAPMVQASLGPFFASASDTFQIRKQFLMGLSVLGFIGSTIAPGSQDIYRLIGASLLIAMAIATGPIAYAVPSEIVPRRWRPFAQGAINVGAGLAATTAPIICGAMQSGIGGGGWRNTYWLQAGLWGASTIGILVGYNPPKRHTRYDHLSWIQKLGKLDLVGSFLLTAGMTLLITGLNLGGNLFRWRSAEVLGCLISGILSLITFGAYEAWGTATGILHHDLFRDNGRHLAALTTCCALFWLEGLMFFGFANFYPILMTFLFTTNTVMVGVYSLPCFAIATVTTMLFAAFSSKAKMIRSPLVIGFAIWTAGIAVLAAVQPGQLGIALAGATLVGVGIGAPIVLIIAAVQLSSPHHLIATATAAVVASRALAGGIFTAVYSAVMTNRLDKYIPSYVSTAALGSGLPPSSLGAFIGALTSHDFAGLSQIPGVSPAITAAGAAALTKAYADGIRVIFIIAAPFGIVACIFTCLLPNLKGKMDYLVEAPMEELHHRHHHFSHSTSPGSHQ</sequence>
<dbReference type="Gene3D" id="1.20.1250.20">
    <property type="entry name" value="MFS general substrate transporter like domains"/>
    <property type="match status" value="1"/>
</dbReference>
<feature type="transmembrane region" description="Helical" evidence="6">
    <location>
        <begin position="276"/>
        <end position="295"/>
    </location>
</feature>
<dbReference type="Proteomes" id="UP000011761">
    <property type="component" value="Unassembled WGS sequence"/>
</dbReference>
<feature type="transmembrane region" description="Helical" evidence="6">
    <location>
        <begin position="46"/>
        <end position="73"/>
    </location>
</feature>
<dbReference type="SUPFAM" id="SSF103473">
    <property type="entry name" value="MFS general substrate transporter"/>
    <property type="match status" value="1"/>
</dbReference>
<organism evidence="7 8">
    <name type="scientific">Baudoinia panamericana (strain UAMH 10762)</name>
    <name type="common">Angels' share fungus</name>
    <name type="synonym">Baudoinia compniacensis (strain UAMH 10762)</name>
    <dbReference type="NCBI Taxonomy" id="717646"/>
    <lineage>
        <taxon>Eukaryota</taxon>
        <taxon>Fungi</taxon>
        <taxon>Dikarya</taxon>
        <taxon>Ascomycota</taxon>
        <taxon>Pezizomycotina</taxon>
        <taxon>Dothideomycetes</taxon>
        <taxon>Dothideomycetidae</taxon>
        <taxon>Mycosphaerellales</taxon>
        <taxon>Teratosphaeriaceae</taxon>
        <taxon>Baudoinia</taxon>
    </lineage>
</organism>
<feature type="transmembrane region" description="Helical" evidence="6">
    <location>
        <begin position="170"/>
        <end position="194"/>
    </location>
</feature>
<accession>M2N440</accession>
<dbReference type="EMBL" id="KB445552">
    <property type="protein sequence ID" value="EMC98753.1"/>
    <property type="molecule type" value="Genomic_DNA"/>
</dbReference>
<feature type="transmembrane region" description="Helical" evidence="6">
    <location>
        <begin position="316"/>
        <end position="338"/>
    </location>
</feature>
<dbReference type="AlphaFoldDB" id="M2N440"/>
<keyword evidence="4 6" id="KW-1133">Transmembrane helix</keyword>
<dbReference type="Pfam" id="PF06609">
    <property type="entry name" value="TRI12"/>
    <property type="match status" value="1"/>
</dbReference>
<evidence type="ECO:0000256" key="1">
    <source>
        <dbReference type="ARBA" id="ARBA00004141"/>
    </source>
</evidence>
<dbReference type="OrthoDB" id="2587356at2759"/>
<dbReference type="InterPro" id="IPR036259">
    <property type="entry name" value="MFS_trans_sf"/>
</dbReference>
<dbReference type="eggNOG" id="KOG0254">
    <property type="taxonomic scope" value="Eukaryota"/>
</dbReference>
<comment type="subcellular location">
    <subcellularLocation>
        <location evidence="1">Membrane</location>
        <topology evidence="1">Multi-pass membrane protein</topology>
    </subcellularLocation>
</comment>
<dbReference type="KEGG" id="bcom:BAUCODRAFT_145786"/>
<keyword evidence="5 6" id="KW-0472">Membrane</keyword>
<proteinExistence type="predicted"/>
<keyword evidence="8" id="KW-1185">Reference proteome</keyword>
<dbReference type="OMA" id="YWIQMAL"/>
<evidence type="ECO:0000256" key="2">
    <source>
        <dbReference type="ARBA" id="ARBA00022448"/>
    </source>
</evidence>
<feature type="transmembrane region" description="Helical" evidence="6">
    <location>
        <begin position="245"/>
        <end position="264"/>
    </location>
</feature>
<dbReference type="PANTHER" id="PTHR23501:SF195">
    <property type="entry name" value="PEP5"/>
    <property type="match status" value="1"/>
</dbReference>
<dbReference type="GO" id="GO:0022857">
    <property type="term" value="F:transmembrane transporter activity"/>
    <property type="evidence" value="ECO:0007669"/>
    <property type="project" value="InterPro"/>
</dbReference>
<reference evidence="7 8" key="1">
    <citation type="journal article" date="2012" name="PLoS Pathog.">
        <title>Diverse lifestyles and strategies of plant pathogenesis encoded in the genomes of eighteen Dothideomycetes fungi.</title>
        <authorList>
            <person name="Ohm R.A."/>
            <person name="Feau N."/>
            <person name="Henrissat B."/>
            <person name="Schoch C.L."/>
            <person name="Horwitz B.A."/>
            <person name="Barry K.W."/>
            <person name="Condon B.J."/>
            <person name="Copeland A.C."/>
            <person name="Dhillon B."/>
            <person name="Glaser F."/>
            <person name="Hesse C.N."/>
            <person name="Kosti I."/>
            <person name="LaButti K."/>
            <person name="Lindquist E.A."/>
            <person name="Lucas S."/>
            <person name="Salamov A.A."/>
            <person name="Bradshaw R.E."/>
            <person name="Ciuffetti L."/>
            <person name="Hamelin R.C."/>
            <person name="Kema G.H.J."/>
            <person name="Lawrence C."/>
            <person name="Scott J.A."/>
            <person name="Spatafora J.W."/>
            <person name="Turgeon B.G."/>
            <person name="de Wit P.J.G.M."/>
            <person name="Zhong S."/>
            <person name="Goodwin S.B."/>
            <person name="Grigoriev I.V."/>
        </authorList>
    </citation>
    <scope>NUCLEOTIDE SEQUENCE [LARGE SCALE GENOMIC DNA]</scope>
    <source>
        <strain evidence="7 8">UAMH 10762</strain>
    </source>
</reference>
<name>M2N440_BAUPA</name>
<evidence type="ECO:0000256" key="5">
    <source>
        <dbReference type="ARBA" id="ARBA00023136"/>
    </source>
</evidence>
<dbReference type="RefSeq" id="XP_007673912.1">
    <property type="nucleotide sequence ID" value="XM_007675722.1"/>
</dbReference>
<keyword evidence="3 6" id="KW-0812">Transmembrane</keyword>
<evidence type="ECO:0000256" key="6">
    <source>
        <dbReference type="SAM" id="Phobius"/>
    </source>
</evidence>
<feature type="transmembrane region" description="Helical" evidence="6">
    <location>
        <begin position="447"/>
        <end position="469"/>
    </location>
</feature>
<feature type="transmembrane region" description="Helical" evidence="6">
    <location>
        <begin position="388"/>
        <end position="406"/>
    </location>
</feature>
<feature type="transmembrane region" description="Helical" evidence="6">
    <location>
        <begin position="412"/>
        <end position="435"/>
    </location>
</feature>
<evidence type="ECO:0008006" key="9">
    <source>
        <dbReference type="Google" id="ProtNLM"/>
    </source>
</evidence>
<feature type="transmembrane region" description="Helical" evidence="6">
    <location>
        <begin position="358"/>
        <end position="376"/>
    </location>
</feature>
<dbReference type="GO" id="GO:0005886">
    <property type="term" value="C:plasma membrane"/>
    <property type="evidence" value="ECO:0007669"/>
    <property type="project" value="TreeGrafter"/>
</dbReference>
<feature type="transmembrane region" description="Helical" evidence="6">
    <location>
        <begin position="206"/>
        <end position="224"/>
    </location>
</feature>
<feature type="transmembrane region" description="Helical" evidence="6">
    <location>
        <begin position="138"/>
        <end position="158"/>
    </location>
</feature>